<feature type="transmembrane region" description="Helical" evidence="1">
    <location>
        <begin position="69"/>
        <end position="92"/>
    </location>
</feature>
<keyword evidence="1" id="KW-0812">Transmembrane</keyword>
<proteinExistence type="predicted"/>
<organism evidence="2 3">
    <name type="scientific">Marinicauda pacifica</name>
    <dbReference type="NCBI Taxonomy" id="1133559"/>
    <lineage>
        <taxon>Bacteria</taxon>
        <taxon>Pseudomonadati</taxon>
        <taxon>Pseudomonadota</taxon>
        <taxon>Alphaproteobacteria</taxon>
        <taxon>Maricaulales</taxon>
        <taxon>Maricaulaceae</taxon>
        <taxon>Marinicauda</taxon>
    </lineage>
</organism>
<keyword evidence="1" id="KW-0472">Membrane</keyword>
<dbReference type="Proteomes" id="UP000305451">
    <property type="component" value="Unassembled WGS sequence"/>
</dbReference>
<comment type="caution">
    <text evidence="2">The sequence shown here is derived from an EMBL/GenBank/DDBJ whole genome shotgun (WGS) entry which is preliminary data.</text>
</comment>
<sequence>MTPINNDRHGPRQRQDAGRVARAWRWFSGRTIRRAERYRDLEWSAIVRHGGAALALILVSRLFPAEGFAPFALVAGAIWAAFLVRIVLIKWVDKAVRNRRARREG</sequence>
<evidence type="ECO:0000256" key="1">
    <source>
        <dbReference type="SAM" id="Phobius"/>
    </source>
</evidence>
<evidence type="ECO:0000313" key="2">
    <source>
        <dbReference type="EMBL" id="TGY92362.1"/>
    </source>
</evidence>
<dbReference type="RefSeq" id="WP_158291300.1">
    <property type="nucleotide sequence ID" value="NZ_BMEI01000003.1"/>
</dbReference>
<dbReference type="AlphaFoldDB" id="A0A4S2HA97"/>
<reference evidence="2 3" key="1">
    <citation type="journal article" date="2013" name="Int. J. Syst. Evol. Microbiol.">
        <title>Marinicauda pacifica gen. nov., sp. nov., a prosthecate alphaproteobacterium of the family Hyphomonadaceae isolated from deep seawater.</title>
        <authorList>
            <person name="Zhang X.Y."/>
            <person name="Li G.W."/>
            <person name="Wang C.S."/>
            <person name="Zhang Y.J."/>
            <person name="Xu X.W."/>
            <person name="Li H."/>
            <person name="Liu A."/>
            <person name="Liu C."/>
            <person name="Xie B.B."/>
            <person name="Qin Q.L."/>
            <person name="Xu Z."/>
            <person name="Chen X.L."/>
            <person name="Zhou B.C."/>
            <person name="Zhang Y.Z."/>
        </authorList>
    </citation>
    <scope>NUCLEOTIDE SEQUENCE [LARGE SCALE GENOMIC DNA]</scope>
    <source>
        <strain evidence="2 3">P-1 km-3</strain>
    </source>
</reference>
<feature type="transmembrane region" description="Helical" evidence="1">
    <location>
        <begin position="43"/>
        <end position="63"/>
    </location>
</feature>
<protein>
    <submittedName>
        <fullName evidence="2">Uncharacterized protein</fullName>
    </submittedName>
</protein>
<name>A0A4S2HA97_9PROT</name>
<evidence type="ECO:0000313" key="3">
    <source>
        <dbReference type="Proteomes" id="UP000305451"/>
    </source>
</evidence>
<keyword evidence="3" id="KW-1185">Reference proteome</keyword>
<keyword evidence="1" id="KW-1133">Transmembrane helix</keyword>
<gene>
    <name evidence="2" type="ORF">E5162_12000</name>
</gene>
<dbReference type="EMBL" id="SRXV01000003">
    <property type="protein sequence ID" value="TGY92362.1"/>
    <property type="molecule type" value="Genomic_DNA"/>
</dbReference>
<dbReference type="OrthoDB" id="7630821at2"/>
<accession>A0A4S2HA97</accession>